<dbReference type="EMBL" id="LSRX01000302">
    <property type="protein sequence ID" value="OLQ01195.1"/>
    <property type="molecule type" value="Genomic_DNA"/>
</dbReference>
<feature type="compositionally biased region" description="Low complexity" evidence="1">
    <location>
        <begin position="173"/>
        <end position="187"/>
    </location>
</feature>
<evidence type="ECO:0000313" key="4">
    <source>
        <dbReference type="Proteomes" id="UP000186817"/>
    </source>
</evidence>
<keyword evidence="2" id="KW-0812">Transmembrane</keyword>
<gene>
    <name evidence="3" type="ORF">AK812_SmicGene16083</name>
</gene>
<name>A0A1Q9E1A3_SYMMI</name>
<protein>
    <submittedName>
        <fullName evidence="3">Uncharacterized protein</fullName>
    </submittedName>
</protein>
<feature type="transmembrane region" description="Helical" evidence="2">
    <location>
        <begin position="12"/>
        <end position="33"/>
    </location>
</feature>
<dbReference type="OrthoDB" id="435741at2759"/>
<dbReference type="AlphaFoldDB" id="A0A1Q9E1A3"/>
<feature type="region of interest" description="Disordered" evidence="1">
    <location>
        <begin position="148"/>
        <end position="216"/>
    </location>
</feature>
<evidence type="ECO:0000256" key="2">
    <source>
        <dbReference type="SAM" id="Phobius"/>
    </source>
</evidence>
<reference evidence="3 4" key="1">
    <citation type="submission" date="2016-02" db="EMBL/GenBank/DDBJ databases">
        <title>Genome analysis of coral dinoflagellate symbionts highlights evolutionary adaptations to a symbiotic lifestyle.</title>
        <authorList>
            <person name="Aranda M."/>
            <person name="Li Y."/>
            <person name="Liew Y.J."/>
            <person name="Baumgarten S."/>
            <person name="Simakov O."/>
            <person name="Wilson M."/>
            <person name="Piel J."/>
            <person name="Ashoor H."/>
            <person name="Bougouffa S."/>
            <person name="Bajic V.B."/>
            <person name="Ryu T."/>
            <person name="Ravasi T."/>
            <person name="Bayer T."/>
            <person name="Micklem G."/>
            <person name="Kim H."/>
            <person name="Bhak J."/>
            <person name="Lajeunesse T.C."/>
            <person name="Voolstra C.R."/>
        </authorList>
    </citation>
    <scope>NUCLEOTIDE SEQUENCE [LARGE SCALE GENOMIC DNA]</scope>
    <source>
        <strain evidence="3 4">CCMP2467</strain>
    </source>
</reference>
<accession>A0A1Q9E1A3</accession>
<organism evidence="3 4">
    <name type="scientific">Symbiodinium microadriaticum</name>
    <name type="common">Dinoflagellate</name>
    <name type="synonym">Zooxanthella microadriatica</name>
    <dbReference type="NCBI Taxonomy" id="2951"/>
    <lineage>
        <taxon>Eukaryota</taxon>
        <taxon>Sar</taxon>
        <taxon>Alveolata</taxon>
        <taxon>Dinophyceae</taxon>
        <taxon>Suessiales</taxon>
        <taxon>Symbiodiniaceae</taxon>
        <taxon>Symbiodinium</taxon>
    </lineage>
</organism>
<evidence type="ECO:0000256" key="1">
    <source>
        <dbReference type="SAM" id="MobiDB-lite"/>
    </source>
</evidence>
<keyword evidence="2" id="KW-0472">Membrane</keyword>
<sequence length="361" mass="40407">MARRRRFLVEFFFVEHLLELFVAVFFVELVYFVHYHYGAGPPGGVPELPVERIDLLLECLEDHQAADHGPEARWALARLVRRLEDAQASLQVVLEVLARRLRPRGYLPVTRVPHARAEQVRLLTWMINSAAFVTETLEFHLRTPLQPDETTLAAGPRASPPAAPVGRLDDEQAVSSEDGEAAASSSSPHGIVMSSNASCRSRSRSPPPRPPDDTLGYTMGADAFGLDICLLPAEREDEDMEVSLSSVPEGIQRALDGELLVCIHNIDYDDFCLNVYVDLLDCAVYYPVDTVSQYDDNLYVDFADNAVYYPVDTVFQHDDYLELDNPACMQFGAILMYAGDYFRHCLLDFTLASFRLTGPMG</sequence>
<proteinExistence type="predicted"/>
<comment type="caution">
    <text evidence="3">The sequence shown here is derived from an EMBL/GenBank/DDBJ whole genome shotgun (WGS) entry which is preliminary data.</text>
</comment>
<dbReference type="Proteomes" id="UP000186817">
    <property type="component" value="Unassembled WGS sequence"/>
</dbReference>
<keyword evidence="4" id="KW-1185">Reference proteome</keyword>
<evidence type="ECO:0000313" key="3">
    <source>
        <dbReference type="EMBL" id="OLQ01195.1"/>
    </source>
</evidence>
<keyword evidence="2" id="KW-1133">Transmembrane helix</keyword>